<dbReference type="Proteomes" id="UP000887565">
    <property type="component" value="Unplaced"/>
</dbReference>
<evidence type="ECO:0000256" key="4">
    <source>
        <dbReference type="ARBA" id="ARBA00023136"/>
    </source>
</evidence>
<keyword evidence="4 5" id="KW-0472">Membrane</keyword>
<evidence type="ECO:0000313" key="9">
    <source>
        <dbReference type="WBParaSite" id="nRc.2.0.1.t09772-RA"/>
    </source>
</evidence>
<dbReference type="PANTHER" id="PTHR18945">
    <property type="entry name" value="NEUROTRANSMITTER GATED ION CHANNEL"/>
    <property type="match status" value="1"/>
</dbReference>
<accession>A0A915I7N1</accession>
<evidence type="ECO:0000259" key="7">
    <source>
        <dbReference type="Pfam" id="PF02932"/>
    </source>
</evidence>
<feature type="domain" description="Neurotransmitter-gated ion-channel ligand-binding" evidence="6">
    <location>
        <begin position="14"/>
        <end position="67"/>
    </location>
</feature>
<evidence type="ECO:0000256" key="1">
    <source>
        <dbReference type="ARBA" id="ARBA00004141"/>
    </source>
</evidence>
<dbReference type="GO" id="GO:0005230">
    <property type="term" value="F:extracellular ligand-gated monoatomic ion channel activity"/>
    <property type="evidence" value="ECO:0007669"/>
    <property type="project" value="InterPro"/>
</dbReference>
<evidence type="ECO:0000313" key="8">
    <source>
        <dbReference type="Proteomes" id="UP000887565"/>
    </source>
</evidence>
<dbReference type="SUPFAM" id="SSF90112">
    <property type="entry name" value="Neurotransmitter-gated ion-channel transmembrane pore"/>
    <property type="match status" value="2"/>
</dbReference>
<dbReference type="Pfam" id="PF02931">
    <property type="entry name" value="Neur_chan_LBD"/>
    <property type="match status" value="2"/>
</dbReference>
<dbReference type="Gene3D" id="1.20.58.390">
    <property type="entry name" value="Neurotransmitter-gated ion-channel transmembrane domain"/>
    <property type="match status" value="2"/>
</dbReference>
<feature type="domain" description="Neurotransmitter-gated ion-channel ligand-binding" evidence="6">
    <location>
        <begin position="68"/>
        <end position="170"/>
    </location>
</feature>
<dbReference type="GO" id="GO:0004888">
    <property type="term" value="F:transmembrane signaling receptor activity"/>
    <property type="evidence" value="ECO:0007669"/>
    <property type="project" value="InterPro"/>
</dbReference>
<evidence type="ECO:0000259" key="6">
    <source>
        <dbReference type="Pfam" id="PF02931"/>
    </source>
</evidence>
<feature type="transmembrane region" description="Helical" evidence="5">
    <location>
        <begin position="280"/>
        <end position="302"/>
    </location>
</feature>
<keyword evidence="8" id="KW-1185">Reference proteome</keyword>
<evidence type="ECO:0000256" key="5">
    <source>
        <dbReference type="SAM" id="Phobius"/>
    </source>
</evidence>
<protein>
    <submittedName>
        <fullName evidence="9">Neurotransmitter-gated ion-channel ligand-binding domain-containing protein</fullName>
    </submittedName>
</protein>
<dbReference type="CDD" id="cd19064">
    <property type="entry name" value="LGIC_TM_nAChR"/>
    <property type="match status" value="1"/>
</dbReference>
<dbReference type="OMA" id="YCEMIVT"/>
<dbReference type="InterPro" id="IPR006202">
    <property type="entry name" value="Neur_chan_lig-bd"/>
</dbReference>
<dbReference type="GO" id="GO:0016020">
    <property type="term" value="C:membrane"/>
    <property type="evidence" value="ECO:0007669"/>
    <property type="project" value="UniProtKB-SubCell"/>
</dbReference>
<evidence type="ECO:0000256" key="3">
    <source>
        <dbReference type="ARBA" id="ARBA00022989"/>
    </source>
</evidence>
<dbReference type="SUPFAM" id="SSF63712">
    <property type="entry name" value="Nicotinic receptor ligand binding domain-like"/>
    <property type="match status" value="1"/>
</dbReference>
<dbReference type="Pfam" id="PF02932">
    <property type="entry name" value="Neur_chan_memb"/>
    <property type="match status" value="1"/>
</dbReference>
<feature type="transmembrane region" description="Helical" evidence="5">
    <location>
        <begin position="200"/>
        <end position="219"/>
    </location>
</feature>
<feature type="domain" description="Neurotransmitter-gated ion-channel transmembrane" evidence="7">
    <location>
        <begin position="265"/>
        <end position="411"/>
    </location>
</feature>
<dbReference type="InterPro" id="IPR038050">
    <property type="entry name" value="Neuro_actylchol_rec"/>
</dbReference>
<dbReference type="InterPro" id="IPR036719">
    <property type="entry name" value="Neuro-gated_channel_TM_sf"/>
</dbReference>
<dbReference type="InterPro" id="IPR036734">
    <property type="entry name" value="Neur_chan_lig-bd_sf"/>
</dbReference>
<name>A0A915I7N1_ROMCU</name>
<keyword evidence="3 5" id="KW-1133">Transmembrane helix</keyword>
<comment type="subcellular location">
    <subcellularLocation>
        <location evidence="1">Membrane</location>
        <topology evidence="1">Multi-pass membrane protein</topology>
    </subcellularLocation>
</comment>
<dbReference type="InterPro" id="IPR006201">
    <property type="entry name" value="Neur_channel"/>
</dbReference>
<dbReference type="WBParaSite" id="nRc.2.0.1.t09772-RA">
    <property type="protein sequence ID" value="nRc.2.0.1.t09772-RA"/>
    <property type="gene ID" value="nRc.2.0.1.g09772"/>
</dbReference>
<reference evidence="9" key="1">
    <citation type="submission" date="2022-11" db="UniProtKB">
        <authorList>
            <consortium name="WormBaseParasite"/>
        </authorList>
    </citation>
    <scope>IDENTIFICATION</scope>
</reference>
<keyword evidence="2 5" id="KW-0812">Transmembrane</keyword>
<evidence type="ECO:0000256" key="2">
    <source>
        <dbReference type="ARBA" id="ARBA00022692"/>
    </source>
</evidence>
<dbReference type="InterPro" id="IPR006029">
    <property type="entry name" value="Neurotrans-gated_channel_TM"/>
</dbReference>
<dbReference type="AlphaFoldDB" id="A0A915I7N1"/>
<organism evidence="8 9">
    <name type="scientific">Romanomermis culicivorax</name>
    <name type="common">Nematode worm</name>
    <dbReference type="NCBI Taxonomy" id="13658"/>
    <lineage>
        <taxon>Eukaryota</taxon>
        <taxon>Metazoa</taxon>
        <taxon>Ecdysozoa</taxon>
        <taxon>Nematoda</taxon>
        <taxon>Enoplea</taxon>
        <taxon>Dorylaimia</taxon>
        <taxon>Mermithida</taxon>
        <taxon>Mermithoidea</taxon>
        <taxon>Mermithidae</taxon>
        <taxon>Romanomermis</taxon>
    </lineage>
</organism>
<proteinExistence type="predicted"/>
<feature type="transmembrane region" description="Helical" evidence="5">
    <location>
        <begin position="171"/>
        <end position="194"/>
    </location>
</feature>
<sequence length="418" mass="49013">MSMSRSGATLQDIEQLYEDTFYSYNKISRPNRNASDMIVIRFSAFLLRIVDVDERNQILTVSLWIEMMDISYFPYDQQTCKLKFGGWSHDGYVLDLRQVPGSQKLMNITEPDDGKPGLFMMRGMDLSYYDKGAEWDLLNLTSTRHERIYPGCCGQAYYIDITYKITIRRQALFFTINLVIPCMLIAFLTTFVFYVTDHKVTFAISILVALSVFFLVLIGRLQTGLIKWSDCLKSIYRKTARVNGTECRMSQKSCLKWYWFIERKELIPPNSVHVALFGQYLLFTMFLVSTSIVSTIVILNIYHRDSSTHRMPKWVRILFLNYLPRMLRMKVPDWHKVDPKLEEIKKLIRKNLSYNERFRGSFNRRPSPYFMSVDELDQEKRLTRLALANGMHPVIIQEMINNVNAIANHFATLEENSK</sequence>
<dbReference type="Gene3D" id="2.70.170.10">
    <property type="entry name" value="Neurotransmitter-gated ion-channel ligand-binding domain"/>
    <property type="match status" value="2"/>
</dbReference>